<evidence type="ECO:0000256" key="1">
    <source>
        <dbReference type="SAM" id="MobiDB-lite"/>
    </source>
</evidence>
<dbReference type="OrthoDB" id="9896009at2"/>
<keyword evidence="3" id="KW-1185">Reference proteome</keyword>
<gene>
    <name evidence="2" type="ORF">SAMN02745244_01514</name>
</gene>
<dbReference type="Proteomes" id="UP000184512">
    <property type="component" value="Unassembled WGS sequence"/>
</dbReference>
<dbReference type="RefSeq" id="WP_073186925.1">
    <property type="nucleotide sequence ID" value="NZ_FQZG01000023.1"/>
</dbReference>
<evidence type="ECO:0000313" key="2">
    <source>
        <dbReference type="EMBL" id="SHJ01031.1"/>
    </source>
</evidence>
<name>A0A1M6FTK5_9ACTN</name>
<dbReference type="EMBL" id="FQZG01000023">
    <property type="protein sequence ID" value="SHJ01031.1"/>
    <property type="molecule type" value="Genomic_DNA"/>
</dbReference>
<sequence length="110" mass="12258">MATRRRHQLVTRDDVPLPPYEWGHDRSGAKSAWGVNLPISERHDLQLMAQRGTAGRWTWTLTIYRTGSTDLVTRIARGVQPTLTAAKPAAEAAARAWLAEQLELPDESNA</sequence>
<protein>
    <submittedName>
        <fullName evidence="2">Uncharacterized protein</fullName>
    </submittedName>
</protein>
<dbReference type="STRING" id="1123357.SAMN02745244_01514"/>
<organism evidence="2 3">
    <name type="scientific">Tessaracoccus bendigoensis DSM 12906</name>
    <dbReference type="NCBI Taxonomy" id="1123357"/>
    <lineage>
        <taxon>Bacteria</taxon>
        <taxon>Bacillati</taxon>
        <taxon>Actinomycetota</taxon>
        <taxon>Actinomycetes</taxon>
        <taxon>Propionibacteriales</taxon>
        <taxon>Propionibacteriaceae</taxon>
        <taxon>Tessaracoccus</taxon>
    </lineage>
</organism>
<proteinExistence type="predicted"/>
<dbReference type="AlphaFoldDB" id="A0A1M6FTK5"/>
<reference evidence="2 3" key="1">
    <citation type="submission" date="2016-11" db="EMBL/GenBank/DDBJ databases">
        <authorList>
            <person name="Jaros S."/>
            <person name="Januszkiewicz K."/>
            <person name="Wedrychowicz H."/>
        </authorList>
    </citation>
    <scope>NUCLEOTIDE SEQUENCE [LARGE SCALE GENOMIC DNA]</scope>
    <source>
        <strain evidence="2 3">DSM 12906</strain>
    </source>
</reference>
<evidence type="ECO:0000313" key="3">
    <source>
        <dbReference type="Proteomes" id="UP000184512"/>
    </source>
</evidence>
<accession>A0A1M6FTK5</accession>
<feature type="region of interest" description="Disordered" evidence="1">
    <location>
        <begin position="1"/>
        <end position="22"/>
    </location>
</feature>